<reference evidence="2 3" key="1">
    <citation type="journal article" date="2017" name="Curr. Biol.">
        <title>Genome architecture and evolution of a unichromosomal asexual nematode.</title>
        <authorList>
            <person name="Fradin H."/>
            <person name="Zegar C."/>
            <person name="Gutwein M."/>
            <person name="Lucas J."/>
            <person name="Kovtun M."/>
            <person name="Corcoran D."/>
            <person name="Baugh L.R."/>
            <person name="Kiontke K."/>
            <person name="Gunsalus K."/>
            <person name="Fitch D.H."/>
            <person name="Piano F."/>
        </authorList>
    </citation>
    <scope>NUCLEOTIDE SEQUENCE [LARGE SCALE GENOMIC DNA]</scope>
    <source>
        <strain evidence="2">PF1309</strain>
    </source>
</reference>
<accession>A0A2A2LY61</accession>
<evidence type="ECO:0000313" key="2">
    <source>
        <dbReference type="EMBL" id="PAV91172.1"/>
    </source>
</evidence>
<feature type="region of interest" description="Disordered" evidence="1">
    <location>
        <begin position="1"/>
        <end position="44"/>
    </location>
</feature>
<feature type="region of interest" description="Disordered" evidence="1">
    <location>
        <begin position="77"/>
        <end position="121"/>
    </location>
</feature>
<name>A0A2A2LY61_9BILA</name>
<feature type="compositionally biased region" description="Gly residues" evidence="1">
    <location>
        <begin position="83"/>
        <end position="101"/>
    </location>
</feature>
<feature type="compositionally biased region" description="Basic and acidic residues" evidence="1">
    <location>
        <begin position="28"/>
        <end position="40"/>
    </location>
</feature>
<protein>
    <submittedName>
        <fullName evidence="2">Uncharacterized protein</fullName>
    </submittedName>
</protein>
<dbReference type="Proteomes" id="UP000218231">
    <property type="component" value="Unassembled WGS sequence"/>
</dbReference>
<dbReference type="EMBL" id="LIAE01006331">
    <property type="protein sequence ID" value="PAV91172.1"/>
    <property type="molecule type" value="Genomic_DNA"/>
</dbReference>
<gene>
    <name evidence="2" type="ORF">WR25_19235</name>
</gene>
<evidence type="ECO:0000256" key="1">
    <source>
        <dbReference type="SAM" id="MobiDB-lite"/>
    </source>
</evidence>
<sequence length="121" mass="12190">MKEGAASEREKALGEAAGTQRTRLLRVGRYDGEDATENRGMDTTVVVTVANEEEGGLAEAGPNGVGRETVDEAKAALRSGAAGRTGGGEGEGSTAGGGEGTRTGEAVDEADGVEHSVLSWV</sequence>
<proteinExistence type="predicted"/>
<organism evidence="2 3">
    <name type="scientific">Diploscapter pachys</name>
    <dbReference type="NCBI Taxonomy" id="2018661"/>
    <lineage>
        <taxon>Eukaryota</taxon>
        <taxon>Metazoa</taxon>
        <taxon>Ecdysozoa</taxon>
        <taxon>Nematoda</taxon>
        <taxon>Chromadorea</taxon>
        <taxon>Rhabditida</taxon>
        <taxon>Rhabditina</taxon>
        <taxon>Rhabditomorpha</taxon>
        <taxon>Rhabditoidea</taxon>
        <taxon>Rhabditidae</taxon>
        <taxon>Diploscapter</taxon>
    </lineage>
</organism>
<keyword evidence="3" id="KW-1185">Reference proteome</keyword>
<evidence type="ECO:0000313" key="3">
    <source>
        <dbReference type="Proteomes" id="UP000218231"/>
    </source>
</evidence>
<feature type="compositionally biased region" description="Basic and acidic residues" evidence="1">
    <location>
        <begin position="1"/>
        <end position="13"/>
    </location>
</feature>
<dbReference type="AlphaFoldDB" id="A0A2A2LY61"/>
<comment type="caution">
    <text evidence="2">The sequence shown here is derived from an EMBL/GenBank/DDBJ whole genome shotgun (WGS) entry which is preliminary data.</text>
</comment>